<dbReference type="InterPro" id="IPR006145">
    <property type="entry name" value="PsdUridine_synth_RsuA/RluA"/>
</dbReference>
<reference evidence="2" key="1">
    <citation type="submission" date="2011-10" db="EMBL/GenBank/DDBJ databases">
        <title>The Genome Sequence of Oxalobacter formigenes HOxBLS.</title>
        <authorList>
            <consortium name="The Broad Institute Genome Sequencing Platform"/>
            <person name="Earl A."/>
            <person name="Ward D."/>
            <person name="Feldgarden M."/>
            <person name="Gevers D."/>
            <person name="Allison M.J."/>
            <person name="Humphrey S."/>
            <person name="Young S.K."/>
            <person name="Zeng Q."/>
            <person name="Gargeya S."/>
            <person name="Fitzgerald M."/>
            <person name="Haas B."/>
            <person name="Abouelleil A."/>
            <person name="Alvarado L."/>
            <person name="Arachchi H.M."/>
            <person name="Berlin A."/>
            <person name="Brown A."/>
            <person name="Chapman S.B."/>
            <person name="Chen Z."/>
            <person name="Dunbar C."/>
            <person name="Freedman E."/>
            <person name="Gearin G."/>
            <person name="Goldberg J."/>
            <person name="Griggs A."/>
            <person name="Gujja S."/>
            <person name="Heiman D."/>
            <person name="Howarth C."/>
            <person name="Larson L."/>
            <person name="Lui A."/>
            <person name="MacDonald P.J.P."/>
            <person name="Montmayeur A."/>
            <person name="Murphy C."/>
            <person name="Neiman D."/>
            <person name="Pearson M."/>
            <person name="Priest M."/>
            <person name="Roberts A."/>
            <person name="Saif S."/>
            <person name="Shea T."/>
            <person name="Shenoy N."/>
            <person name="Sisk P."/>
            <person name="Stolte C."/>
            <person name="Sykes S."/>
            <person name="Wortman J."/>
            <person name="Nusbaum C."/>
            <person name="Birren B."/>
        </authorList>
    </citation>
    <scope>NUCLEOTIDE SEQUENCE [LARGE SCALE GENOMIC DNA]</scope>
    <source>
        <strain evidence="2">HOxBLS</strain>
    </source>
</reference>
<feature type="domain" description="Pseudouridine synthase RsuA/RluA-like" evidence="1">
    <location>
        <begin position="119"/>
        <end position="263"/>
    </location>
</feature>
<protein>
    <recommendedName>
        <fullName evidence="1">Pseudouridine synthase RsuA/RluA-like domain-containing protein</fullName>
    </recommendedName>
</protein>
<dbReference type="GO" id="GO:0009982">
    <property type="term" value="F:pseudouridine synthase activity"/>
    <property type="evidence" value="ECO:0007669"/>
    <property type="project" value="InterPro"/>
</dbReference>
<dbReference type="InterPro" id="IPR006224">
    <property type="entry name" value="PsdUridine_synth_RluA-like_CS"/>
</dbReference>
<organism evidence="2 3">
    <name type="scientific">Oxalobacter paraformigenes</name>
    <dbReference type="NCBI Taxonomy" id="556268"/>
    <lineage>
        <taxon>Bacteria</taxon>
        <taxon>Pseudomonadati</taxon>
        <taxon>Pseudomonadota</taxon>
        <taxon>Betaproteobacteria</taxon>
        <taxon>Burkholderiales</taxon>
        <taxon>Oxalobacteraceae</taxon>
        <taxon>Oxalobacter</taxon>
    </lineage>
</organism>
<dbReference type="AlphaFoldDB" id="C3X6P5"/>
<evidence type="ECO:0000313" key="2">
    <source>
        <dbReference type="EMBL" id="EEO28881.2"/>
    </source>
</evidence>
<dbReference type="GO" id="GO:0003723">
    <property type="term" value="F:RNA binding"/>
    <property type="evidence" value="ECO:0007669"/>
    <property type="project" value="InterPro"/>
</dbReference>
<dbReference type="PROSITE" id="PS01129">
    <property type="entry name" value="PSI_RLU"/>
    <property type="match status" value="1"/>
</dbReference>
<gene>
    <name evidence="2" type="ORF">OFAG_02034</name>
</gene>
<dbReference type="EMBL" id="ACDP02000005">
    <property type="protein sequence ID" value="EEO28881.2"/>
    <property type="molecule type" value="Genomic_DNA"/>
</dbReference>
<dbReference type="GO" id="GO:0000455">
    <property type="term" value="P:enzyme-directed rRNA pseudouridine synthesis"/>
    <property type="evidence" value="ECO:0007669"/>
    <property type="project" value="TreeGrafter"/>
</dbReference>
<evidence type="ECO:0000313" key="3">
    <source>
        <dbReference type="Proteomes" id="UP000003973"/>
    </source>
</evidence>
<dbReference type="Pfam" id="PF00849">
    <property type="entry name" value="PseudoU_synth_2"/>
    <property type="match status" value="1"/>
</dbReference>
<dbReference type="SUPFAM" id="SSF55120">
    <property type="entry name" value="Pseudouridine synthase"/>
    <property type="match status" value="1"/>
</dbReference>
<dbReference type="PANTHER" id="PTHR21600">
    <property type="entry name" value="MITOCHONDRIAL RNA PSEUDOURIDINE SYNTHASE"/>
    <property type="match status" value="1"/>
</dbReference>
<dbReference type="Proteomes" id="UP000003973">
    <property type="component" value="Unassembled WGS sequence"/>
</dbReference>
<dbReference type="HOGENOM" id="CLU_016902_0_0_4"/>
<dbReference type="GO" id="GO:0140098">
    <property type="term" value="F:catalytic activity, acting on RNA"/>
    <property type="evidence" value="ECO:0007669"/>
    <property type="project" value="UniProtKB-ARBA"/>
</dbReference>
<evidence type="ECO:0000259" key="1">
    <source>
        <dbReference type="Pfam" id="PF00849"/>
    </source>
</evidence>
<comment type="caution">
    <text evidence="2">The sequence shown here is derived from an EMBL/GenBank/DDBJ whole genome shotgun (WGS) entry which is preliminary data.</text>
</comment>
<dbReference type="eggNOG" id="COG0564">
    <property type="taxonomic scope" value="Bacteria"/>
</dbReference>
<accession>C3X6P5</accession>
<dbReference type="Gene3D" id="3.30.2350.10">
    <property type="entry name" value="Pseudouridine synthase"/>
    <property type="match status" value="1"/>
</dbReference>
<dbReference type="InterPro" id="IPR020103">
    <property type="entry name" value="PsdUridine_synth_cat_dom_sf"/>
</dbReference>
<proteinExistence type="predicted"/>
<sequence>MTFLERGSTFQLSILMNSGRRHLKKITIPTKNGVSASQVSLPDGPWKTYEDFLSERFPVFTKEEWSERMAEGEVLDSTGKPVLPCNSYRGNQKLYYYRYLPNEWKNPFQETVLYQDEWLVVADKPHFLPVTPSGKYVRETLLVRLKQKLGIDSLTPVHRIDRETAGLVLFSTKPEGRNLYQRLFRENLVSKHYEAIAPYRDDLSFPLRYKSRLVQGDSFMRMQTVSGKPNAETEIRLLQQLGEWGHYRLKPVTGRKHQLRVQMCSLGIPILNDRIYPDHFPEAVTQEMQTEEYRHPLQLVAKSISFIDPVTGETRFFESRHSLDPKSVPVKTD</sequence>
<dbReference type="InterPro" id="IPR050188">
    <property type="entry name" value="RluA_PseudoU_synthase"/>
</dbReference>
<keyword evidence="3" id="KW-1185">Reference proteome</keyword>
<name>C3X6P5_9BURK</name>
<dbReference type="PANTHER" id="PTHR21600:SF84">
    <property type="entry name" value="PSEUDOURIDINE SYNTHASE RSUA_RLUA-LIKE DOMAIN-CONTAINING PROTEIN"/>
    <property type="match status" value="1"/>
</dbReference>